<dbReference type="GO" id="GO:0043197">
    <property type="term" value="C:dendritic spine"/>
    <property type="evidence" value="ECO:0007669"/>
    <property type="project" value="TreeGrafter"/>
</dbReference>
<feature type="compositionally biased region" description="Polar residues" evidence="4">
    <location>
        <begin position="284"/>
        <end position="297"/>
    </location>
</feature>
<dbReference type="PANTHER" id="PTHR12345">
    <property type="entry name" value="SYNTENIN RELATED"/>
    <property type="match status" value="1"/>
</dbReference>
<dbReference type="GO" id="GO:0007268">
    <property type="term" value="P:chemical synaptic transmission"/>
    <property type="evidence" value="ECO:0007669"/>
    <property type="project" value="TreeGrafter"/>
</dbReference>
<evidence type="ECO:0000313" key="7">
    <source>
        <dbReference type="EMBL" id="ADY40174.1"/>
    </source>
</evidence>
<accession>F1KQM0</accession>
<dbReference type="CDD" id="cd01208">
    <property type="entry name" value="PTB_X11"/>
    <property type="match status" value="1"/>
</dbReference>
<keyword evidence="3" id="KW-0677">Repeat</keyword>
<feature type="compositionally biased region" description="Low complexity" evidence="4">
    <location>
        <begin position="9"/>
        <end position="22"/>
    </location>
</feature>
<dbReference type="FunFam" id="2.30.29.30:FF:000207">
    <property type="entry name" value="Protein CBR-LIN-10, isoform a"/>
    <property type="match status" value="1"/>
</dbReference>
<evidence type="ECO:0000256" key="3">
    <source>
        <dbReference type="ARBA" id="ARBA00022737"/>
    </source>
</evidence>
<dbReference type="InterPro" id="IPR051230">
    <property type="entry name" value="APP-Binding"/>
</dbReference>
<organism evidence="7">
    <name type="scientific">Ascaris suum</name>
    <name type="common">Pig roundworm</name>
    <name type="synonym">Ascaris lumbricoides</name>
    <dbReference type="NCBI Taxonomy" id="6253"/>
    <lineage>
        <taxon>Eukaryota</taxon>
        <taxon>Metazoa</taxon>
        <taxon>Ecdysozoa</taxon>
        <taxon>Nematoda</taxon>
        <taxon>Chromadorea</taxon>
        <taxon>Rhabditida</taxon>
        <taxon>Spirurina</taxon>
        <taxon>Ascaridomorpha</taxon>
        <taxon>Ascaridoidea</taxon>
        <taxon>Ascarididae</taxon>
        <taxon>Ascaris</taxon>
    </lineage>
</organism>
<feature type="domain" description="PDZ" evidence="6">
    <location>
        <begin position="1062"/>
        <end position="1138"/>
    </location>
</feature>
<evidence type="ECO:0000259" key="6">
    <source>
        <dbReference type="PROSITE" id="PS50106"/>
    </source>
</evidence>
<dbReference type="Pfam" id="PF00640">
    <property type="entry name" value="PID"/>
    <property type="match status" value="1"/>
</dbReference>
<dbReference type="EMBL" id="JI164287">
    <property type="protein sequence ID" value="ADY40174.1"/>
    <property type="molecule type" value="mRNA"/>
</dbReference>
<dbReference type="CDD" id="cd06793">
    <property type="entry name" value="PDZ2_APBA1_3-like"/>
    <property type="match status" value="1"/>
</dbReference>
<feature type="compositionally biased region" description="Basic and acidic residues" evidence="4">
    <location>
        <begin position="188"/>
        <end position="205"/>
    </location>
</feature>
<dbReference type="SUPFAM" id="SSF50156">
    <property type="entry name" value="PDZ domain-like"/>
    <property type="match status" value="2"/>
</dbReference>
<feature type="domain" description="PDZ" evidence="6">
    <location>
        <begin position="971"/>
        <end position="1056"/>
    </location>
</feature>
<name>F1KQM0_ASCSU</name>
<feature type="compositionally biased region" description="Polar residues" evidence="4">
    <location>
        <begin position="640"/>
        <end position="653"/>
    </location>
</feature>
<dbReference type="GO" id="GO:0005886">
    <property type="term" value="C:plasma membrane"/>
    <property type="evidence" value="ECO:0007669"/>
    <property type="project" value="TreeGrafter"/>
</dbReference>
<dbReference type="Gene3D" id="2.30.42.10">
    <property type="match status" value="2"/>
</dbReference>
<dbReference type="InterPro" id="IPR006020">
    <property type="entry name" value="PTB/PI_dom"/>
</dbReference>
<feature type="compositionally biased region" description="Polar residues" evidence="4">
    <location>
        <begin position="680"/>
        <end position="695"/>
    </location>
</feature>
<dbReference type="Pfam" id="PF00595">
    <property type="entry name" value="PDZ"/>
    <property type="match status" value="2"/>
</dbReference>
<proteinExistence type="evidence at transcript level"/>
<feature type="compositionally biased region" description="Polar residues" evidence="4">
    <location>
        <begin position="170"/>
        <end position="182"/>
    </location>
</feature>
<feature type="region of interest" description="Disordered" evidence="4">
    <location>
        <begin position="711"/>
        <end position="740"/>
    </location>
</feature>
<dbReference type="GO" id="GO:0005737">
    <property type="term" value="C:cytoplasm"/>
    <property type="evidence" value="ECO:0007669"/>
    <property type="project" value="TreeGrafter"/>
</dbReference>
<feature type="compositionally biased region" description="Basic and acidic residues" evidence="4">
    <location>
        <begin position="313"/>
        <end position="328"/>
    </location>
</feature>
<feature type="region of interest" description="Disordered" evidence="4">
    <location>
        <begin position="267"/>
        <end position="337"/>
    </location>
</feature>
<dbReference type="SMART" id="SM00228">
    <property type="entry name" value="PDZ"/>
    <property type="match status" value="2"/>
</dbReference>
<feature type="region of interest" description="Disordered" evidence="4">
    <location>
        <begin position="578"/>
        <end position="607"/>
    </location>
</feature>
<dbReference type="PANTHER" id="PTHR12345:SF16">
    <property type="entry name" value="X11L, ISOFORM F-RELATED"/>
    <property type="match status" value="1"/>
</dbReference>
<dbReference type="InterPro" id="IPR001478">
    <property type="entry name" value="PDZ"/>
</dbReference>
<dbReference type="InterPro" id="IPR011993">
    <property type="entry name" value="PH-like_dom_sf"/>
</dbReference>
<evidence type="ECO:0000256" key="2">
    <source>
        <dbReference type="ARBA" id="ARBA00022553"/>
    </source>
</evidence>
<dbReference type="PROSITE" id="PS50106">
    <property type="entry name" value="PDZ"/>
    <property type="match status" value="2"/>
</dbReference>
<feature type="compositionally biased region" description="Basic and acidic residues" evidence="4">
    <location>
        <begin position="725"/>
        <end position="740"/>
    </location>
</feature>
<dbReference type="Gene3D" id="2.30.29.30">
    <property type="entry name" value="Pleckstrin-homology domain (PH domain)/Phosphotyrosine-binding domain (PTB)"/>
    <property type="match status" value="1"/>
</dbReference>
<dbReference type="InterPro" id="IPR036034">
    <property type="entry name" value="PDZ_sf"/>
</dbReference>
<reference evidence="7" key="1">
    <citation type="journal article" date="2011" name="Genome Res.">
        <title>Deep small RNA sequencing from the nematode Ascaris reveals conservation, functional diversification, and novel developmental profiles.</title>
        <authorList>
            <person name="Wang J."/>
            <person name="Czech B."/>
            <person name="Crunk A."/>
            <person name="Wallace A."/>
            <person name="Mitreva M."/>
            <person name="Hannon G.J."/>
            <person name="Davis R.E."/>
        </authorList>
    </citation>
    <scope>NUCLEOTIDE SEQUENCE</scope>
</reference>
<dbReference type="FunFam" id="2.30.42.10:FF:000007">
    <property type="entry name" value="Amyloid beta A4 protein-binding family A member"/>
    <property type="match status" value="1"/>
</dbReference>
<feature type="compositionally biased region" description="Polar residues" evidence="4">
    <location>
        <begin position="582"/>
        <end position="606"/>
    </location>
</feature>
<evidence type="ECO:0000256" key="4">
    <source>
        <dbReference type="SAM" id="MobiDB-lite"/>
    </source>
</evidence>
<keyword evidence="1" id="KW-0813">Transport</keyword>
<evidence type="ECO:0000259" key="5">
    <source>
        <dbReference type="PROSITE" id="PS01179"/>
    </source>
</evidence>
<sequence>MAAETDGRSASAPLAASTASAVPPTPHSTDGVDSNVLRGGVAFSAIPTAAPSFFANPFMTPFMPQQASSMPHANNLDTGDYRMNPLPSDSYFLQSVQYQEMMQQYIQNLMAAASALPSAGSEIGNQCFGSSTEAASAKEPTAVWNEAEAARMPVAALSERMQQHLRVDSAPSTAQLAQSASGLSVEETYPHREPPAQTGKTEESHSCVASVFTEQTPSSEHDYPPTNAHSAADVSVHTDQIHDVERESDHSANVQQTDCIDVEKCRSAKDAESKNSAEEVSCSGEKNISNEETSASGDTLEACSSAEVPTLETKSDDGSAKQLGHESATDAADSVTAPSASASCINKSSSCRQSQETSSQNSANDCRTSVLIKKQMNEIDKEINRRIQNKNIKKIDEKELAQLLSNANDCSLGGVSSSALTASLDEAALPFGAADVKVASTTEQRVPPSLNQLKNSYGLSQLPSTTPLAQQSLYQNHFPQQGSVCAMVKAAQQQSPSQHAPMPNLPFSATLPQVAQSAAAFAQPPATHFPAYFPPAQPMFFPGAQQPVTPQLAAAILQQFQHGQQMGLFPMAAFPLGDPLQTPHTAQSPQSMAASRPGQTPNTSIAPQIGTVNTTATAGNAQNHAIPPPPHSSHCFAATSHCTQPNTPRSNPVSSSSSQLGEHHWPDENGWNEIGKRHNAPNTTEESAKCENSNDAEPVWVMRDSYLKRMQREEDRNSENAEAQKNAEKGDSSRDDVVDETDRLLAKSEHTDSEHRIKKASKKEVIVHEPAVLIEGVLFRARYLGSTQLICEGRPTKTSRMMQAQEAVARVKAPAGEIQPSTDIDLFISTEKIMVLNTDLQRISETDVRQDILMDHALRTISYIADIGDLVVLMARRMSQSASEEECSSESLEGTRRAPRVICHVFESEEASFIAQSIGQAFQVAYVEFLRANGIDDPSYLREIDYQEVLNSQEMMGEELEMFARKETQKDVVVPKKAGEPLGVVVVESGWGSMLPTVVIANLQPNGAASRCNQLNIGDQIIAINGISLVGLPLASAQQNIKAARSSTAVKLTVVSTPPVVEVRIKRPDTKYQLGFSVQNGVICSLLRGGIAERGGIRVGHRIIEINSQSVVAVAHEKIVNMLATAIGEIHMKTMPTSMFRLLTGQEVPNYI</sequence>
<feature type="region of interest" description="Disordered" evidence="4">
    <location>
        <begin position="619"/>
        <end position="697"/>
    </location>
</feature>
<dbReference type="CDD" id="cd06720">
    <property type="entry name" value="PDZ1_APBA1_3-like"/>
    <property type="match status" value="1"/>
</dbReference>
<dbReference type="PROSITE" id="PS01179">
    <property type="entry name" value="PID"/>
    <property type="match status" value="1"/>
</dbReference>
<feature type="region of interest" description="Disordered" evidence="4">
    <location>
        <begin position="164"/>
        <end position="208"/>
    </location>
</feature>
<keyword evidence="2" id="KW-0597">Phosphoprotein</keyword>
<evidence type="ECO:0000256" key="1">
    <source>
        <dbReference type="ARBA" id="ARBA00022448"/>
    </source>
</evidence>
<feature type="compositionally biased region" description="Basic and acidic residues" evidence="4">
    <location>
        <begin position="267"/>
        <end position="277"/>
    </location>
</feature>
<dbReference type="SMART" id="SM00462">
    <property type="entry name" value="PTB"/>
    <property type="match status" value="1"/>
</dbReference>
<dbReference type="SUPFAM" id="SSF50729">
    <property type="entry name" value="PH domain-like"/>
    <property type="match status" value="1"/>
</dbReference>
<protein>
    <submittedName>
        <fullName evidence="7">Protein lin-10</fullName>
    </submittedName>
</protein>
<feature type="region of interest" description="Disordered" evidence="4">
    <location>
        <begin position="1"/>
        <end position="33"/>
    </location>
</feature>
<feature type="domain" description="PID" evidence="5">
    <location>
        <begin position="776"/>
        <end position="958"/>
    </location>
</feature>
<dbReference type="AlphaFoldDB" id="F1KQM0"/>